<sequence>MESGASRAAIPEDDDWGDDDWEEDYDGDSVFSGISFGIKPILATAFVILILICAMVFQNFGFYFGAGNLTVLIDVNEGKDPGDRTLDANIWATSPTLGMLAKEGDYSIHFDGAKQASGKFDLNDEGRGSIEIDYENFFVTNGDYTMKVELGGQSSSSVITLDRFADSVSGSVSNFDGDYPLDKDSPVIINMQFTAENAQTNFINPWVSGTVKVYHYEKGFNEDQGASYWNDDSERGDIVDNWNLVDTIQLDVNSDSGSYSYSAGGTTDFYAVEIPPYNLNLIIDVDKFYDEEGSGDYTLVFDFSNDFGDDTSNKEGRSSWAWFHICETKSNGKCDGNK</sequence>
<organism evidence="3 4">
    <name type="scientific">Marine Group III euryarchaeote CG-Bathy1</name>
    <dbReference type="NCBI Taxonomy" id="1889001"/>
    <lineage>
        <taxon>Archaea</taxon>
        <taxon>Methanobacteriati</taxon>
        <taxon>Thermoplasmatota</taxon>
        <taxon>Thermoplasmata</taxon>
        <taxon>Candidatus Thermoprofundales</taxon>
    </lineage>
</organism>
<keyword evidence="2" id="KW-0812">Transmembrane</keyword>
<dbReference type="AlphaFoldDB" id="A0A1J5TGV5"/>
<evidence type="ECO:0000256" key="2">
    <source>
        <dbReference type="SAM" id="Phobius"/>
    </source>
</evidence>
<feature type="region of interest" description="Disordered" evidence="1">
    <location>
        <begin position="1"/>
        <end position="22"/>
    </location>
</feature>
<dbReference type="Proteomes" id="UP000183815">
    <property type="component" value="Unassembled WGS sequence"/>
</dbReference>
<evidence type="ECO:0000313" key="3">
    <source>
        <dbReference type="EMBL" id="OIR20175.1"/>
    </source>
</evidence>
<gene>
    <name evidence="3" type="ORF">BEU04_03870</name>
</gene>
<feature type="transmembrane region" description="Helical" evidence="2">
    <location>
        <begin position="41"/>
        <end position="64"/>
    </location>
</feature>
<reference evidence="3 4" key="1">
    <citation type="submission" date="2016-08" db="EMBL/GenBank/DDBJ databases">
        <title>New Insights into Marine Group III Euryarchaeota, from dark to light.</title>
        <authorList>
            <person name="Haro-Moreno J.M."/>
            <person name="Rodriguez-Valera F."/>
            <person name="Lopez-Garcia P."/>
            <person name="Moreira D."/>
            <person name="Martin-Cuadrado A.B."/>
        </authorList>
    </citation>
    <scope>NUCLEOTIDE SEQUENCE [LARGE SCALE GENOMIC DNA]</scope>
    <source>
        <strain evidence="3">CG-Bathy1</strain>
    </source>
</reference>
<name>A0A1J5TGV5_9ARCH</name>
<comment type="caution">
    <text evidence="3">The sequence shown here is derived from an EMBL/GenBank/DDBJ whole genome shotgun (WGS) entry which is preliminary data.</text>
</comment>
<proteinExistence type="predicted"/>
<evidence type="ECO:0000256" key="1">
    <source>
        <dbReference type="SAM" id="MobiDB-lite"/>
    </source>
</evidence>
<feature type="compositionally biased region" description="Acidic residues" evidence="1">
    <location>
        <begin position="11"/>
        <end position="22"/>
    </location>
</feature>
<dbReference type="EMBL" id="MIYU01000002">
    <property type="protein sequence ID" value="OIR20175.1"/>
    <property type="molecule type" value="Genomic_DNA"/>
</dbReference>
<protein>
    <submittedName>
        <fullName evidence="3">Uncharacterized protein</fullName>
    </submittedName>
</protein>
<accession>A0A1J5TGV5</accession>
<keyword evidence="2" id="KW-0472">Membrane</keyword>
<evidence type="ECO:0000313" key="4">
    <source>
        <dbReference type="Proteomes" id="UP000183815"/>
    </source>
</evidence>
<keyword evidence="2" id="KW-1133">Transmembrane helix</keyword>